<dbReference type="EMBL" id="FPBK01000001">
    <property type="protein sequence ID" value="SFU33052.1"/>
    <property type="molecule type" value="Genomic_DNA"/>
</dbReference>
<name>A0A1I7FA39_9FLAO</name>
<evidence type="ECO:0000313" key="2">
    <source>
        <dbReference type="EMBL" id="SFU33052.1"/>
    </source>
</evidence>
<reference evidence="2 3" key="1">
    <citation type="submission" date="2016-10" db="EMBL/GenBank/DDBJ databases">
        <authorList>
            <person name="de Groot N.N."/>
        </authorList>
    </citation>
    <scope>NUCLEOTIDE SEQUENCE [LARGE SCALE GENOMIC DNA]</scope>
    <source>
        <strain evidence="2 3">CGMCC 1.12333</strain>
    </source>
</reference>
<feature type="transmembrane region" description="Helical" evidence="1">
    <location>
        <begin position="63"/>
        <end position="87"/>
    </location>
</feature>
<keyword evidence="3" id="KW-1185">Reference proteome</keyword>
<keyword evidence="1" id="KW-0812">Transmembrane</keyword>
<sequence>MERTSLLKTAHRIVVIYCLVFPLIKLIAIFKGSWVYANLIIMIAMLIVGGIGALLLKKNRYTWVYTIFGIIFISALRCYELDLMAYLHKVLG</sequence>
<accession>A0A1I7FA39</accession>
<keyword evidence="1" id="KW-1133">Transmembrane helix</keyword>
<feature type="transmembrane region" description="Helical" evidence="1">
    <location>
        <begin position="12"/>
        <end position="30"/>
    </location>
</feature>
<proteinExistence type="predicted"/>
<feature type="transmembrane region" description="Helical" evidence="1">
    <location>
        <begin position="36"/>
        <end position="56"/>
    </location>
</feature>
<keyword evidence="1" id="KW-0472">Membrane</keyword>
<dbReference type="OrthoDB" id="1366637at2"/>
<organism evidence="2 3">
    <name type="scientific">Pustulibacterium marinum</name>
    <dbReference type="NCBI Taxonomy" id="1224947"/>
    <lineage>
        <taxon>Bacteria</taxon>
        <taxon>Pseudomonadati</taxon>
        <taxon>Bacteroidota</taxon>
        <taxon>Flavobacteriia</taxon>
        <taxon>Flavobacteriales</taxon>
        <taxon>Flavobacteriaceae</taxon>
        <taxon>Pustulibacterium</taxon>
    </lineage>
</organism>
<protein>
    <submittedName>
        <fullName evidence="2">Uncharacterized protein</fullName>
    </submittedName>
</protein>
<evidence type="ECO:0000256" key="1">
    <source>
        <dbReference type="SAM" id="Phobius"/>
    </source>
</evidence>
<gene>
    <name evidence="2" type="ORF">SAMN05216480_101784</name>
</gene>
<dbReference type="RefSeq" id="WP_093023157.1">
    <property type="nucleotide sequence ID" value="NZ_FPBK01000001.1"/>
</dbReference>
<evidence type="ECO:0000313" key="3">
    <source>
        <dbReference type="Proteomes" id="UP000199138"/>
    </source>
</evidence>
<dbReference type="Proteomes" id="UP000199138">
    <property type="component" value="Unassembled WGS sequence"/>
</dbReference>
<dbReference type="STRING" id="1224947.SAMN05216480_101784"/>
<dbReference type="AlphaFoldDB" id="A0A1I7FA39"/>